<keyword evidence="10" id="KW-1185">Reference proteome</keyword>
<evidence type="ECO:0000256" key="4">
    <source>
        <dbReference type="ARBA" id="ARBA00022840"/>
    </source>
</evidence>
<evidence type="ECO:0000256" key="5">
    <source>
        <dbReference type="ARBA" id="ARBA00022967"/>
    </source>
</evidence>
<sequence>MTYVALQSLSKQYVGREEWALREFQLSIEKGEFIAIVGPSGSGKSTLLNMLTGFEKITEGTFVLDGEDVTAASPKDRNIAMVFQEYALFPHMTVEENISFGMKVRREEKQAIKEKLHWAVESLELGELLGEKPKNLSGGQRQRVALARAIVREPKLFLLDEPLSNLDAKLREQTGTLIRQVHDRLEATTIFVTHAQDEAMTLADRVVVLKDGVVQQVGTPREIYESPVNLFTASFVGRPEINQFAGDILADGSLMIHSEQISSAHYSAEEQPVTVAIRSEDIHLTNKAEGLKGLVQKIRYMGSDQLLSVLWKKESLILRVSANVDVAIGQEINFIVDQKKLFVFSCTDQKKINETQTEENK</sequence>
<dbReference type="InterPro" id="IPR003439">
    <property type="entry name" value="ABC_transporter-like_ATP-bd"/>
</dbReference>
<dbReference type="InterPro" id="IPR027417">
    <property type="entry name" value="P-loop_NTPase"/>
</dbReference>
<dbReference type="FunFam" id="3.40.50.300:FF:000042">
    <property type="entry name" value="Maltose/maltodextrin ABC transporter, ATP-binding protein"/>
    <property type="match status" value="1"/>
</dbReference>
<keyword evidence="6" id="KW-0472">Membrane</keyword>
<dbReference type="Gene3D" id="3.40.50.300">
    <property type="entry name" value="P-loop containing nucleotide triphosphate hydrolases"/>
    <property type="match status" value="1"/>
</dbReference>
<protein>
    <submittedName>
        <fullName evidence="9">Multiple sugar transport system ATP-binding protein</fullName>
    </submittedName>
</protein>
<accession>A0A242K739</accession>
<evidence type="ECO:0000313" key="8">
    <source>
        <dbReference type="EMBL" id="OTP16036.1"/>
    </source>
</evidence>
<dbReference type="GO" id="GO:0005524">
    <property type="term" value="F:ATP binding"/>
    <property type="evidence" value="ECO:0007669"/>
    <property type="project" value="UniProtKB-KW"/>
</dbReference>
<dbReference type="InterPro" id="IPR013611">
    <property type="entry name" value="Transp-assoc_OB_typ2"/>
</dbReference>
<dbReference type="InterPro" id="IPR047641">
    <property type="entry name" value="ABC_transpr_MalK/UgpC-like"/>
</dbReference>
<evidence type="ECO:0000256" key="3">
    <source>
        <dbReference type="ARBA" id="ARBA00022741"/>
    </source>
</evidence>
<name>A0A242K739_9ENTE</name>
<dbReference type="GO" id="GO:0140359">
    <property type="term" value="F:ABC-type transporter activity"/>
    <property type="evidence" value="ECO:0007669"/>
    <property type="project" value="UniProtKB-ARBA"/>
</dbReference>
<dbReference type="SUPFAM" id="SSF50331">
    <property type="entry name" value="MOP-like"/>
    <property type="match status" value="1"/>
</dbReference>
<dbReference type="GO" id="GO:0016887">
    <property type="term" value="F:ATP hydrolysis activity"/>
    <property type="evidence" value="ECO:0007669"/>
    <property type="project" value="InterPro"/>
</dbReference>
<proteinExistence type="predicted"/>
<dbReference type="AlphaFoldDB" id="A0A242K739"/>
<dbReference type="InterPro" id="IPR008995">
    <property type="entry name" value="Mo/tungstate-bd_C_term_dom"/>
</dbReference>
<reference evidence="9" key="3">
    <citation type="submission" date="2024-03" db="EMBL/GenBank/DDBJ databases">
        <title>The Genome Sequence of Enterococcus sp. DIV0242b.</title>
        <authorList>
            <consortium name="The Broad Institute Genomics Platform"/>
            <consortium name="The Broad Institute Microbial Omics Core"/>
            <consortium name="The Broad Institute Genomic Center for Infectious Diseases"/>
            <person name="Earl A."/>
            <person name="Manson A."/>
            <person name="Gilmore M."/>
            <person name="Schwartman J."/>
            <person name="Shea T."/>
            <person name="Abouelleil A."/>
            <person name="Cao P."/>
            <person name="Chapman S."/>
            <person name="Cusick C."/>
            <person name="Young S."/>
            <person name="Neafsey D."/>
            <person name="Nusbaum C."/>
            <person name="Birren B."/>
        </authorList>
    </citation>
    <scope>NUCLEOTIDE SEQUENCE</scope>
    <source>
        <strain evidence="9">9E7_DIV0242</strain>
    </source>
</reference>
<evidence type="ECO:0000256" key="1">
    <source>
        <dbReference type="ARBA" id="ARBA00022448"/>
    </source>
</evidence>
<evidence type="ECO:0000256" key="6">
    <source>
        <dbReference type="ARBA" id="ARBA00023136"/>
    </source>
</evidence>
<dbReference type="SUPFAM" id="SSF52540">
    <property type="entry name" value="P-loop containing nucleoside triphosphate hydrolases"/>
    <property type="match status" value="1"/>
</dbReference>
<reference evidence="8" key="1">
    <citation type="submission" date="2017-05" db="EMBL/GenBank/DDBJ databases">
        <title>The Genome Sequence of Enterococcus sp. 9E7_DIV0242.</title>
        <authorList>
            <consortium name="The Broad Institute Genomics Platform"/>
            <consortium name="The Broad Institute Genomic Center for Infectious Diseases"/>
            <person name="Earl A."/>
            <person name="Manson A."/>
            <person name="Schwartman J."/>
            <person name="Gilmore M."/>
            <person name="Abouelleil A."/>
            <person name="Cao P."/>
            <person name="Chapman S."/>
            <person name="Cusick C."/>
            <person name="Shea T."/>
            <person name="Young S."/>
            <person name="Neafsey D."/>
            <person name="Nusbaum C."/>
            <person name="Birren B."/>
        </authorList>
    </citation>
    <scope>NUCLEOTIDE SEQUENCE [LARGE SCALE GENOMIC DNA]</scope>
    <source>
        <strain evidence="8">9E7_DIV0242</strain>
    </source>
</reference>
<dbReference type="InterPro" id="IPR017871">
    <property type="entry name" value="ABC_transporter-like_CS"/>
</dbReference>
<dbReference type="InterPro" id="IPR012340">
    <property type="entry name" value="NA-bd_OB-fold"/>
</dbReference>
<organism evidence="8">
    <name type="scientific">Candidatus Enterococcus clewellii</name>
    <dbReference type="NCBI Taxonomy" id="1834193"/>
    <lineage>
        <taxon>Bacteria</taxon>
        <taxon>Bacillati</taxon>
        <taxon>Bacillota</taxon>
        <taxon>Bacilli</taxon>
        <taxon>Lactobacillales</taxon>
        <taxon>Enterococcaceae</taxon>
        <taxon>Enterococcus</taxon>
    </lineage>
</organism>
<evidence type="ECO:0000313" key="9">
    <source>
        <dbReference type="EMBL" id="WYJ92356.1"/>
    </source>
</evidence>
<reference evidence="9" key="2">
    <citation type="submission" date="2017-05" db="EMBL/GenBank/DDBJ databases">
        <authorList>
            <consortium name="The Broad Institute Genomics Platform"/>
            <consortium name="The Broad Institute Genomic Center for Infectious Diseases"/>
            <person name="Earl A."/>
            <person name="Manson A."/>
            <person name="Schwartman J."/>
            <person name="Gilmore M."/>
            <person name="Abouelleil A."/>
            <person name="Cao P."/>
            <person name="Chapman S."/>
            <person name="Cusick C."/>
            <person name="Shea T."/>
            <person name="Young S."/>
            <person name="Neafsey D."/>
            <person name="Nusbaum C."/>
            <person name="Birren B."/>
        </authorList>
    </citation>
    <scope>NUCLEOTIDE SEQUENCE</scope>
    <source>
        <strain evidence="9">9E7_DIV0242</strain>
    </source>
</reference>
<keyword evidence="4 9" id="KW-0067">ATP-binding</keyword>
<dbReference type="Gene3D" id="2.40.50.140">
    <property type="entry name" value="Nucleic acid-binding proteins"/>
    <property type="match status" value="1"/>
</dbReference>
<keyword evidence="3" id="KW-0547">Nucleotide-binding</keyword>
<dbReference type="SMART" id="SM00382">
    <property type="entry name" value="AAA"/>
    <property type="match status" value="1"/>
</dbReference>
<dbReference type="GO" id="GO:0055052">
    <property type="term" value="C:ATP-binding cassette (ABC) transporter complex, substrate-binding subunit-containing"/>
    <property type="evidence" value="ECO:0007669"/>
    <property type="project" value="TreeGrafter"/>
</dbReference>
<evidence type="ECO:0000256" key="2">
    <source>
        <dbReference type="ARBA" id="ARBA00022475"/>
    </source>
</evidence>
<dbReference type="RefSeq" id="WP_086349301.1">
    <property type="nucleotide sequence ID" value="NZ_CP147247.1"/>
</dbReference>
<dbReference type="PANTHER" id="PTHR43875:SF15">
    <property type="entry name" value="TREHALOSE IMPORT ATP-BINDING PROTEIN SUGC"/>
    <property type="match status" value="1"/>
</dbReference>
<dbReference type="PANTHER" id="PTHR43875">
    <property type="entry name" value="MALTODEXTRIN IMPORT ATP-BINDING PROTEIN MSMX"/>
    <property type="match status" value="1"/>
</dbReference>
<dbReference type="OrthoDB" id="9790614at2"/>
<keyword evidence="5" id="KW-1278">Translocase</keyword>
<gene>
    <name evidence="8" type="ORF">A5888_002250</name>
    <name evidence="9" type="ORF">A5888_004129</name>
</gene>
<evidence type="ECO:0000313" key="10">
    <source>
        <dbReference type="Proteomes" id="UP000195141"/>
    </source>
</evidence>
<dbReference type="InterPro" id="IPR003593">
    <property type="entry name" value="AAA+_ATPase"/>
</dbReference>
<dbReference type="Proteomes" id="UP000195141">
    <property type="component" value="Chromosome"/>
</dbReference>
<keyword evidence="1" id="KW-0813">Transport</keyword>
<dbReference type="Pfam" id="PF08402">
    <property type="entry name" value="TOBE_2"/>
    <property type="match status" value="1"/>
</dbReference>
<evidence type="ECO:0000259" key="7">
    <source>
        <dbReference type="PROSITE" id="PS50893"/>
    </source>
</evidence>
<dbReference type="PROSITE" id="PS50893">
    <property type="entry name" value="ABC_TRANSPORTER_2"/>
    <property type="match status" value="1"/>
</dbReference>
<dbReference type="Pfam" id="PF00005">
    <property type="entry name" value="ABC_tran"/>
    <property type="match status" value="1"/>
</dbReference>
<dbReference type="Gene3D" id="2.40.50.100">
    <property type="match status" value="1"/>
</dbReference>
<dbReference type="PROSITE" id="PS00211">
    <property type="entry name" value="ABC_TRANSPORTER_1"/>
    <property type="match status" value="1"/>
</dbReference>
<keyword evidence="9" id="KW-0762">Sugar transport</keyword>
<keyword evidence="2" id="KW-1003">Cell membrane</keyword>
<feature type="domain" description="ABC transporter" evidence="7">
    <location>
        <begin position="4"/>
        <end position="236"/>
    </location>
</feature>
<dbReference type="EMBL" id="CP147247">
    <property type="protein sequence ID" value="WYJ92356.1"/>
    <property type="molecule type" value="Genomic_DNA"/>
</dbReference>
<dbReference type="EMBL" id="NGMM01000003">
    <property type="protein sequence ID" value="OTP16036.1"/>
    <property type="molecule type" value="Genomic_DNA"/>
</dbReference>